<keyword evidence="1" id="KW-0732">Signal</keyword>
<feature type="chain" id="PRO_5009315567" evidence="1">
    <location>
        <begin position="20"/>
        <end position="224"/>
    </location>
</feature>
<evidence type="ECO:0000313" key="3">
    <source>
        <dbReference type="WBParaSite" id="MhA1_Contig1607.frz3.gene5"/>
    </source>
</evidence>
<dbReference type="WBParaSite" id="MhA1_Contig1607.frz3.gene5">
    <property type="protein sequence ID" value="MhA1_Contig1607.frz3.gene5"/>
    <property type="gene ID" value="MhA1_Contig1607.frz3.gene5"/>
</dbReference>
<protein>
    <submittedName>
        <fullName evidence="3">Uncharacterized protein</fullName>
    </submittedName>
</protein>
<accession>A0A1I8B991</accession>
<feature type="signal peptide" evidence="1">
    <location>
        <begin position="1"/>
        <end position="19"/>
    </location>
</feature>
<reference evidence="3" key="1">
    <citation type="submission" date="2016-11" db="UniProtKB">
        <authorList>
            <consortium name="WormBaseParasite"/>
        </authorList>
    </citation>
    <scope>IDENTIFICATION</scope>
</reference>
<keyword evidence="2" id="KW-1185">Reference proteome</keyword>
<evidence type="ECO:0000313" key="2">
    <source>
        <dbReference type="Proteomes" id="UP000095281"/>
    </source>
</evidence>
<proteinExistence type="predicted"/>
<dbReference type="AlphaFoldDB" id="A0A1I8B991"/>
<sequence length="224" mass="26502">MRLYLLFLILNTFYKNVEPLSIFVKIEWQQDWENKFNYSDYLSGKITERFELKLTRNLFGDVNEFDGKTDGYDTYHFTGSDAIGEAQWIYNLNISIDGFQIIDPFKVENNSIVYIALSKDNAKYKILKKSQELSHFDAIINLFKNPIRFLQFVLRKRGEEVEDIRVLCKDVEQNIAELVKVFKGEKENYNSRREYRSNCVRIKVCPNNSYILFSHGKHLVSFIS</sequence>
<name>A0A1I8B991_MELHA</name>
<organism evidence="2 3">
    <name type="scientific">Meloidogyne hapla</name>
    <name type="common">Root-knot nematode worm</name>
    <dbReference type="NCBI Taxonomy" id="6305"/>
    <lineage>
        <taxon>Eukaryota</taxon>
        <taxon>Metazoa</taxon>
        <taxon>Ecdysozoa</taxon>
        <taxon>Nematoda</taxon>
        <taxon>Chromadorea</taxon>
        <taxon>Rhabditida</taxon>
        <taxon>Tylenchina</taxon>
        <taxon>Tylenchomorpha</taxon>
        <taxon>Tylenchoidea</taxon>
        <taxon>Meloidogynidae</taxon>
        <taxon>Meloidogyninae</taxon>
        <taxon>Meloidogyne</taxon>
    </lineage>
</organism>
<dbReference type="Proteomes" id="UP000095281">
    <property type="component" value="Unplaced"/>
</dbReference>
<evidence type="ECO:0000256" key="1">
    <source>
        <dbReference type="SAM" id="SignalP"/>
    </source>
</evidence>